<gene>
    <name evidence="2" type="ORF">A3B74_02735</name>
</gene>
<comment type="caution">
    <text evidence="2">The sequence shown here is derived from an EMBL/GenBank/DDBJ whole genome shotgun (WGS) entry which is preliminary data.</text>
</comment>
<dbReference type="InterPro" id="IPR045584">
    <property type="entry name" value="Pilin-like"/>
</dbReference>
<sequence>MDTQYKKNNIHGRLQNAKIHRSRWNARMRGFTLIEALIVLAIFAVTMLLATNAFMIVTKNQSRFNAFQSVDEDARYALTFLTRRIQFTTIDYDFYTQQGFDLDIQPQHILALQNERQETEIFRKSGGVDQWDGGGAALELCIIKQLVTCQNANDWEKITPSDVRLNALEFFIAPTTSPWARVPGIPNIQPRVTIVYATEDTDREATLITQTTAVSRFYER</sequence>
<protein>
    <recommendedName>
        <fullName evidence="4">Type II secretion system protein J</fullName>
    </recommendedName>
</protein>
<dbReference type="InterPro" id="IPR012902">
    <property type="entry name" value="N_methyl_site"/>
</dbReference>
<accession>A0A1G2ARX5</accession>
<proteinExistence type="predicted"/>
<keyword evidence="1" id="KW-0472">Membrane</keyword>
<evidence type="ECO:0000313" key="2">
    <source>
        <dbReference type="EMBL" id="OGY79664.1"/>
    </source>
</evidence>
<evidence type="ECO:0000313" key="3">
    <source>
        <dbReference type="Proteomes" id="UP000177165"/>
    </source>
</evidence>
<dbReference type="AlphaFoldDB" id="A0A1G2ARX5"/>
<keyword evidence="1" id="KW-0812">Transmembrane</keyword>
<dbReference type="EMBL" id="MHKB01000008">
    <property type="protein sequence ID" value="OGY79664.1"/>
    <property type="molecule type" value="Genomic_DNA"/>
</dbReference>
<dbReference type="Proteomes" id="UP000177165">
    <property type="component" value="Unassembled WGS sequence"/>
</dbReference>
<dbReference type="Pfam" id="PF07963">
    <property type="entry name" value="N_methyl"/>
    <property type="match status" value="1"/>
</dbReference>
<evidence type="ECO:0008006" key="4">
    <source>
        <dbReference type="Google" id="ProtNLM"/>
    </source>
</evidence>
<dbReference type="STRING" id="1798540.A3B74_02735"/>
<feature type="transmembrane region" description="Helical" evidence="1">
    <location>
        <begin position="31"/>
        <end position="57"/>
    </location>
</feature>
<organism evidence="2 3">
    <name type="scientific">Candidatus Kerfeldbacteria bacterium RIFCSPHIGHO2_02_FULL_42_14</name>
    <dbReference type="NCBI Taxonomy" id="1798540"/>
    <lineage>
        <taxon>Bacteria</taxon>
        <taxon>Candidatus Kerfeldiibacteriota</taxon>
    </lineage>
</organism>
<dbReference type="SUPFAM" id="SSF54523">
    <property type="entry name" value="Pili subunits"/>
    <property type="match status" value="1"/>
</dbReference>
<keyword evidence="1" id="KW-1133">Transmembrane helix</keyword>
<reference evidence="2 3" key="1">
    <citation type="journal article" date="2016" name="Nat. Commun.">
        <title>Thousands of microbial genomes shed light on interconnected biogeochemical processes in an aquifer system.</title>
        <authorList>
            <person name="Anantharaman K."/>
            <person name="Brown C.T."/>
            <person name="Hug L.A."/>
            <person name="Sharon I."/>
            <person name="Castelle C.J."/>
            <person name="Probst A.J."/>
            <person name="Thomas B.C."/>
            <person name="Singh A."/>
            <person name="Wilkins M.J."/>
            <person name="Karaoz U."/>
            <person name="Brodie E.L."/>
            <person name="Williams K.H."/>
            <person name="Hubbard S.S."/>
            <person name="Banfield J.F."/>
        </authorList>
    </citation>
    <scope>NUCLEOTIDE SEQUENCE [LARGE SCALE GENOMIC DNA]</scope>
</reference>
<dbReference type="PROSITE" id="PS00409">
    <property type="entry name" value="PROKAR_NTER_METHYL"/>
    <property type="match status" value="1"/>
</dbReference>
<evidence type="ECO:0000256" key="1">
    <source>
        <dbReference type="SAM" id="Phobius"/>
    </source>
</evidence>
<name>A0A1G2ARX5_9BACT</name>
<dbReference type="NCBIfam" id="TIGR02532">
    <property type="entry name" value="IV_pilin_GFxxxE"/>
    <property type="match status" value="1"/>
</dbReference>